<comment type="caution">
    <text evidence="3">The sequence shown here is derived from an EMBL/GenBank/DDBJ whole genome shotgun (WGS) entry which is preliminary data.</text>
</comment>
<name>A0A2C6JID4_9APIC</name>
<gene>
    <name evidence="3" type="ORF">CSUI_009284</name>
</gene>
<dbReference type="GeneID" id="94432611"/>
<evidence type="ECO:0000256" key="1">
    <source>
        <dbReference type="SAM" id="MobiDB-lite"/>
    </source>
</evidence>
<dbReference type="RefSeq" id="XP_067918626.1">
    <property type="nucleotide sequence ID" value="XM_068069400.1"/>
</dbReference>
<feature type="compositionally biased region" description="Basic and acidic residues" evidence="1">
    <location>
        <begin position="422"/>
        <end position="435"/>
    </location>
</feature>
<feature type="compositionally biased region" description="Basic and acidic residues" evidence="1">
    <location>
        <begin position="351"/>
        <end position="411"/>
    </location>
</feature>
<dbReference type="VEuPathDB" id="ToxoDB:CSUI_009284"/>
<dbReference type="Pfam" id="PF04092">
    <property type="entry name" value="SAG"/>
    <property type="match status" value="1"/>
</dbReference>
<dbReference type="AlphaFoldDB" id="A0A2C6JID4"/>
<feature type="compositionally biased region" description="Polar residues" evidence="1">
    <location>
        <begin position="436"/>
        <end position="445"/>
    </location>
</feature>
<organism evidence="3 4">
    <name type="scientific">Cystoisospora suis</name>
    <dbReference type="NCBI Taxonomy" id="483139"/>
    <lineage>
        <taxon>Eukaryota</taxon>
        <taxon>Sar</taxon>
        <taxon>Alveolata</taxon>
        <taxon>Apicomplexa</taxon>
        <taxon>Conoidasida</taxon>
        <taxon>Coccidia</taxon>
        <taxon>Eucoccidiorida</taxon>
        <taxon>Eimeriorina</taxon>
        <taxon>Sarcocystidae</taxon>
        <taxon>Cystoisospora</taxon>
    </lineage>
</organism>
<reference evidence="3 4" key="1">
    <citation type="journal article" date="2017" name="Int. J. Parasitol.">
        <title>The genome of the protozoan parasite Cystoisospora suis and a reverse vaccinology approach to identify vaccine candidates.</title>
        <authorList>
            <person name="Palmieri N."/>
            <person name="Shrestha A."/>
            <person name="Ruttkowski B."/>
            <person name="Beck T."/>
            <person name="Vogl C."/>
            <person name="Tomley F."/>
            <person name="Blake D.P."/>
            <person name="Joachim A."/>
        </authorList>
    </citation>
    <scope>NUCLEOTIDE SEQUENCE [LARGE SCALE GENOMIC DNA]</scope>
    <source>
        <strain evidence="3 4">Wien I</strain>
    </source>
</reference>
<evidence type="ECO:0000259" key="2">
    <source>
        <dbReference type="Pfam" id="PF04092"/>
    </source>
</evidence>
<feature type="compositionally biased region" description="Polar residues" evidence="1">
    <location>
        <begin position="457"/>
        <end position="472"/>
    </location>
</feature>
<keyword evidence="4" id="KW-1185">Reference proteome</keyword>
<feature type="domain" description="SRS" evidence="2">
    <location>
        <begin position="92"/>
        <end position="190"/>
    </location>
</feature>
<dbReference type="Proteomes" id="UP000221165">
    <property type="component" value="Unassembled WGS sequence"/>
</dbReference>
<proteinExistence type="predicted"/>
<sequence>MGSDPVIITGEAVLRTSMTSMPTVPARSTGCATVPGSAHRGTTANAFLKNHRKNPFSLIVAPFVVLAAVPCLLASDVSPSSDVVALCNASRKEISIVLREGSSAELICSRVLNRLRPSALSGTYCETKDCSSEKSLTSIPGVQVTALTRLTGYSIIVNEAPADRQVLYFACSQPGGRREAQDACVVGVTIEPDQKLQRQSSPLVCAADEVFVTMAKAGESVVFSCPQGGTLLPGGDGFVYSTSDCDGQTHLDEVVPGAQITSDRSKNPPEYTLSLTELPTEAINSICLKTCTVLNPSKVCSMHFRIAAKTIPGGSDYGAGKTVPDTGKTVPGIGRTMPDAGRDGTGSIPDAGRDATRTIPDAGRDASRTIPDAGRDASRTIPDADRDAGWTIPDADRDAGWTIPEADRDAGRTISRAGKTPRGGDELLRDTERTGPDTSKTNPGSRKTIPEDPRTAPDSQESTPPKDNTNNAAVTSPVLRCVLVVLSTVFFISLSRSL</sequence>
<dbReference type="Gene3D" id="2.60.40.1320">
    <property type="entry name" value="SRS domain"/>
    <property type="match status" value="2"/>
</dbReference>
<dbReference type="GO" id="GO:0016020">
    <property type="term" value="C:membrane"/>
    <property type="evidence" value="ECO:0007669"/>
    <property type="project" value="InterPro"/>
</dbReference>
<feature type="region of interest" description="Disordered" evidence="1">
    <location>
        <begin position="319"/>
        <end position="472"/>
    </location>
</feature>
<accession>A0A2C6JID4</accession>
<dbReference type="InterPro" id="IPR036755">
    <property type="entry name" value="SRS_dom_sf"/>
</dbReference>
<evidence type="ECO:0000313" key="4">
    <source>
        <dbReference type="Proteomes" id="UP000221165"/>
    </source>
</evidence>
<dbReference type="EMBL" id="MIGC01005497">
    <property type="protein sequence ID" value="PHJ16901.1"/>
    <property type="molecule type" value="Genomic_DNA"/>
</dbReference>
<evidence type="ECO:0000313" key="3">
    <source>
        <dbReference type="EMBL" id="PHJ16901.1"/>
    </source>
</evidence>
<dbReference type="InterPro" id="IPR007226">
    <property type="entry name" value="SRS_dom"/>
</dbReference>
<protein>
    <submittedName>
        <fullName evidence="3">V-type atp synthase subunit e</fullName>
    </submittedName>
</protein>